<dbReference type="Gene3D" id="3.90.1340.10">
    <property type="entry name" value="Phage tail collar domain"/>
    <property type="match status" value="1"/>
</dbReference>
<dbReference type="InterPro" id="IPR037053">
    <property type="entry name" value="Phage_tail_collar_dom_sf"/>
</dbReference>
<reference evidence="2 3" key="1">
    <citation type="submission" date="2022-05" db="EMBL/GenBank/DDBJ databases">
        <title>Novel Pseudomonas spp. Isolated from a Rainbow Trout Aquaculture Facility.</title>
        <authorList>
            <person name="Testerman T."/>
            <person name="Graf J."/>
        </authorList>
    </citation>
    <scope>NUCLEOTIDE SEQUENCE [LARGE SCALE GENOMIC DNA]</scope>
    <source>
        <strain evidence="2 3">ID1025</strain>
    </source>
</reference>
<sequence>MSDPFLGEIKMFAGDFAPRGYAFCTGQILPYNQNIALSSILRTTFGGDGRTTCGLPNFQGRSPIGTGVLDSSVFKLGEAKGTEQVTLGISNMPVHAHVLPPITVGASTLAATTDTPAPGICLGVANDGNGTKSNIYVDAKPSMNLARSLTTTETTGSSVPFDIRNPYLSISFIIALEGTFPMRG</sequence>
<proteinExistence type="predicted"/>
<comment type="caution">
    <text evidence="2">The sequence shown here is derived from an EMBL/GenBank/DDBJ whole genome shotgun (WGS) entry which is preliminary data.</text>
</comment>
<dbReference type="RefSeq" id="WP_273891584.1">
    <property type="nucleotide sequence ID" value="NZ_JAMDGP010000030.1"/>
</dbReference>
<accession>A0ABT5P3M7</accession>
<keyword evidence="3" id="KW-1185">Reference proteome</keyword>
<dbReference type="SUPFAM" id="SSF88874">
    <property type="entry name" value="Receptor-binding domain of short tail fibre protein gp12"/>
    <property type="match status" value="1"/>
</dbReference>
<gene>
    <name evidence="2" type="ORF">M5G17_03290</name>
</gene>
<dbReference type="EMBL" id="JAMDGZ010000007">
    <property type="protein sequence ID" value="MDD1012708.1"/>
    <property type="molecule type" value="Genomic_DNA"/>
</dbReference>
<dbReference type="InterPro" id="IPR011083">
    <property type="entry name" value="Phage_tail_collar_dom"/>
</dbReference>
<organism evidence="2 3">
    <name type="scientific">Pseudomonas rubra</name>
    <dbReference type="NCBI Taxonomy" id="2942627"/>
    <lineage>
        <taxon>Bacteria</taxon>
        <taxon>Pseudomonadati</taxon>
        <taxon>Pseudomonadota</taxon>
        <taxon>Gammaproteobacteria</taxon>
        <taxon>Pseudomonadales</taxon>
        <taxon>Pseudomonadaceae</taxon>
        <taxon>Pseudomonas</taxon>
    </lineage>
</organism>
<protein>
    <submittedName>
        <fullName evidence="2">Tail fiber protein</fullName>
    </submittedName>
</protein>
<name>A0ABT5P3M7_9PSED</name>
<evidence type="ECO:0000259" key="1">
    <source>
        <dbReference type="Pfam" id="PF07484"/>
    </source>
</evidence>
<dbReference type="Proteomes" id="UP001148184">
    <property type="component" value="Unassembled WGS sequence"/>
</dbReference>
<feature type="domain" description="Phage tail collar" evidence="1">
    <location>
        <begin position="7"/>
        <end position="63"/>
    </location>
</feature>
<evidence type="ECO:0000313" key="2">
    <source>
        <dbReference type="EMBL" id="MDD1012708.1"/>
    </source>
</evidence>
<dbReference type="Pfam" id="PF07484">
    <property type="entry name" value="Collar"/>
    <property type="match status" value="1"/>
</dbReference>
<evidence type="ECO:0000313" key="3">
    <source>
        <dbReference type="Proteomes" id="UP001148184"/>
    </source>
</evidence>